<sequence length="147" mass="16141">MPNNGIVYRARHTRRRGCSPARAAPPGVTWVMMIRENKPAASFHPAMHNDTTKAVARALGLCSMENISLMQAANSGLSWAAITRFLDCTGLSQQDLAHYLGIHARTFALRRKAGIFGKKESEQLLRLAELYQATLELFGGDTNSARA</sequence>
<evidence type="ECO:0000313" key="2">
    <source>
        <dbReference type="EMBL" id="ACO33300.1"/>
    </source>
</evidence>
<accession>C1F6M6</accession>
<dbReference type="KEGG" id="aca:ACP_1531"/>
<protein>
    <recommendedName>
        <fullName evidence="1">Antitoxin Xre-like helix-turn-helix domain-containing protein</fullName>
    </recommendedName>
</protein>
<reference evidence="2 3" key="1">
    <citation type="journal article" date="2009" name="Appl. Environ. Microbiol.">
        <title>Three genomes from the phylum Acidobacteria provide insight into the lifestyles of these microorganisms in soils.</title>
        <authorList>
            <person name="Ward N.L."/>
            <person name="Challacombe J.F."/>
            <person name="Janssen P.H."/>
            <person name="Henrissat B."/>
            <person name="Coutinho P.M."/>
            <person name="Wu M."/>
            <person name="Xie G."/>
            <person name="Haft D.H."/>
            <person name="Sait M."/>
            <person name="Badger J."/>
            <person name="Barabote R.D."/>
            <person name="Bradley B."/>
            <person name="Brettin T.S."/>
            <person name="Brinkac L.M."/>
            <person name="Bruce D."/>
            <person name="Creasy T."/>
            <person name="Daugherty S.C."/>
            <person name="Davidsen T.M."/>
            <person name="DeBoy R.T."/>
            <person name="Detter J.C."/>
            <person name="Dodson R.J."/>
            <person name="Durkin A.S."/>
            <person name="Ganapathy A."/>
            <person name="Gwinn-Giglio M."/>
            <person name="Han C.S."/>
            <person name="Khouri H."/>
            <person name="Kiss H."/>
            <person name="Kothari S.P."/>
            <person name="Madupu R."/>
            <person name="Nelson K.E."/>
            <person name="Nelson W.C."/>
            <person name="Paulsen I."/>
            <person name="Penn K."/>
            <person name="Ren Q."/>
            <person name="Rosovitz M.J."/>
            <person name="Selengut J.D."/>
            <person name="Shrivastava S."/>
            <person name="Sullivan S.A."/>
            <person name="Tapia R."/>
            <person name="Thompson L.S."/>
            <person name="Watkins K.L."/>
            <person name="Yang Q."/>
            <person name="Yu C."/>
            <person name="Zafar N."/>
            <person name="Zhou L."/>
            <person name="Kuske C.R."/>
        </authorList>
    </citation>
    <scope>NUCLEOTIDE SEQUENCE [LARGE SCALE GENOMIC DNA]</scope>
    <source>
        <strain evidence="3">ATCC 51196 / DSM 11244 / BCRC 80197 / JCM 7670 / NBRC 15755 / NCIMB 13165 / 161</strain>
    </source>
</reference>
<dbReference type="InterPro" id="IPR046847">
    <property type="entry name" value="Xre-like_HTH"/>
</dbReference>
<gene>
    <name evidence="2" type="ordered locus">ACP_1531</name>
</gene>
<keyword evidence="3" id="KW-1185">Reference proteome</keyword>
<dbReference type="Proteomes" id="UP000002207">
    <property type="component" value="Chromosome"/>
</dbReference>
<dbReference type="HOGENOM" id="CLU_1764000_0_0_0"/>
<dbReference type="EMBL" id="CP001472">
    <property type="protein sequence ID" value="ACO33300.1"/>
    <property type="molecule type" value="Genomic_DNA"/>
</dbReference>
<dbReference type="GO" id="GO:0003677">
    <property type="term" value="F:DNA binding"/>
    <property type="evidence" value="ECO:0007669"/>
    <property type="project" value="InterPro"/>
</dbReference>
<dbReference type="InParanoid" id="C1F6M6"/>
<organism evidence="2 3">
    <name type="scientific">Acidobacterium capsulatum (strain ATCC 51196 / DSM 11244 / BCRC 80197 / JCM 7670 / NBRC 15755 / NCIMB 13165 / 161)</name>
    <dbReference type="NCBI Taxonomy" id="240015"/>
    <lineage>
        <taxon>Bacteria</taxon>
        <taxon>Pseudomonadati</taxon>
        <taxon>Acidobacteriota</taxon>
        <taxon>Terriglobia</taxon>
        <taxon>Terriglobales</taxon>
        <taxon>Acidobacteriaceae</taxon>
        <taxon>Acidobacterium</taxon>
    </lineage>
</organism>
<feature type="domain" description="Antitoxin Xre-like helix-turn-helix" evidence="1">
    <location>
        <begin position="69"/>
        <end position="128"/>
    </location>
</feature>
<proteinExistence type="predicted"/>
<evidence type="ECO:0000313" key="3">
    <source>
        <dbReference type="Proteomes" id="UP000002207"/>
    </source>
</evidence>
<dbReference type="AlphaFoldDB" id="C1F6M6"/>
<dbReference type="Pfam" id="PF20432">
    <property type="entry name" value="Xre-like-HTH"/>
    <property type="match status" value="1"/>
</dbReference>
<evidence type="ECO:0000259" key="1">
    <source>
        <dbReference type="Pfam" id="PF20432"/>
    </source>
</evidence>
<name>C1F6M6_ACIC5</name>